<evidence type="ECO:0000313" key="2">
    <source>
        <dbReference type="Proteomes" id="UP000799778"/>
    </source>
</evidence>
<sequence length="401" mass="46611">MTITSLLHLPRELRDQIYDYTLALPDNRTEHALRIERRNVRQFRPTPASILLILRHEYLLLNRQVASEATEVLFKHHTIHFSCGPWVLKTLLTRIEHEHSQMGKQWLRWMKNIELNWTTFPNLRLYPPAEESRKGYWGEEHDEYEIDVDYVRGAQSDSHYDEYDFDGEAYNDNLYAPNDGSLYPSFSQPPDPMDPFGFSTHYPFTDPTHEPVDEAGGTDDIEVRLEKLVEQEVVPLFDYLASPTFALSTITFPLYFIARRTYHHQNITQADTALPLKLWYWIRLAICALRTLLQPGRQGGNSPFDAVRVRYIPWDIWASMDPSDNLAGLVKKGLWNDAHDNHGIGTGWDVFQTIRLGLEATGIDVTKECVTEVRLIRWQGDLDSRRVGDELEISFRRASSH</sequence>
<protein>
    <recommendedName>
        <fullName evidence="3">F-box domain-containing protein</fullName>
    </recommendedName>
</protein>
<gene>
    <name evidence="1" type="ORF">BU24DRAFT_493655</name>
</gene>
<dbReference type="RefSeq" id="XP_033381449.1">
    <property type="nucleotide sequence ID" value="XM_033533989.1"/>
</dbReference>
<evidence type="ECO:0008006" key="3">
    <source>
        <dbReference type="Google" id="ProtNLM"/>
    </source>
</evidence>
<name>A0A6A5XK30_9PLEO</name>
<dbReference type="GeneID" id="54291386"/>
<dbReference type="EMBL" id="ML978071">
    <property type="protein sequence ID" value="KAF2013110.1"/>
    <property type="molecule type" value="Genomic_DNA"/>
</dbReference>
<reference evidence="1" key="1">
    <citation type="journal article" date="2020" name="Stud. Mycol.">
        <title>101 Dothideomycetes genomes: a test case for predicting lifestyles and emergence of pathogens.</title>
        <authorList>
            <person name="Haridas S."/>
            <person name="Albert R."/>
            <person name="Binder M."/>
            <person name="Bloem J."/>
            <person name="Labutti K."/>
            <person name="Salamov A."/>
            <person name="Andreopoulos B."/>
            <person name="Baker S."/>
            <person name="Barry K."/>
            <person name="Bills G."/>
            <person name="Bluhm B."/>
            <person name="Cannon C."/>
            <person name="Castanera R."/>
            <person name="Culley D."/>
            <person name="Daum C."/>
            <person name="Ezra D."/>
            <person name="Gonzalez J."/>
            <person name="Henrissat B."/>
            <person name="Kuo A."/>
            <person name="Liang C."/>
            <person name="Lipzen A."/>
            <person name="Lutzoni F."/>
            <person name="Magnuson J."/>
            <person name="Mondo S."/>
            <person name="Nolan M."/>
            <person name="Ohm R."/>
            <person name="Pangilinan J."/>
            <person name="Park H.-J."/>
            <person name="Ramirez L."/>
            <person name="Alfaro M."/>
            <person name="Sun H."/>
            <person name="Tritt A."/>
            <person name="Yoshinaga Y."/>
            <person name="Zwiers L.-H."/>
            <person name="Turgeon B."/>
            <person name="Goodwin S."/>
            <person name="Spatafora J."/>
            <person name="Crous P."/>
            <person name="Grigoriev I."/>
        </authorList>
    </citation>
    <scope>NUCLEOTIDE SEQUENCE</scope>
    <source>
        <strain evidence="1">CBS 175.79</strain>
    </source>
</reference>
<organism evidence="1 2">
    <name type="scientific">Aaosphaeria arxii CBS 175.79</name>
    <dbReference type="NCBI Taxonomy" id="1450172"/>
    <lineage>
        <taxon>Eukaryota</taxon>
        <taxon>Fungi</taxon>
        <taxon>Dikarya</taxon>
        <taxon>Ascomycota</taxon>
        <taxon>Pezizomycotina</taxon>
        <taxon>Dothideomycetes</taxon>
        <taxon>Pleosporomycetidae</taxon>
        <taxon>Pleosporales</taxon>
        <taxon>Pleosporales incertae sedis</taxon>
        <taxon>Aaosphaeria</taxon>
    </lineage>
</organism>
<dbReference type="OrthoDB" id="62952at2759"/>
<keyword evidence="2" id="KW-1185">Reference proteome</keyword>
<dbReference type="Proteomes" id="UP000799778">
    <property type="component" value="Unassembled WGS sequence"/>
</dbReference>
<proteinExistence type="predicted"/>
<dbReference type="AlphaFoldDB" id="A0A6A5XK30"/>
<accession>A0A6A5XK30</accession>
<evidence type="ECO:0000313" key="1">
    <source>
        <dbReference type="EMBL" id="KAF2013110.1"/>
    </source>
</evidence>